<comment type="caution">
    <text evidence="1">The sequence shown here is derived from an EMBL/GenBank/DDBJ whole genome shotgun (WGS) entry which is preliminary data.</text>
</comment>
<protein>
    <submittedName>
        <fullName evidence="1">Uncharacterized protein</fullName>
    </submittedName>
</protein>
<sequence>MPGTGRTNWPVDTGTGDTVTVVGADPLAPDKMRMLESTLVAALERSEVTGARTLEGTVSGTTPPLVTGVAGVFSETVESPGGMGIASGITLVSIDALELGTVSVGELPVPIGTLETETAGPVLTEIAVADDTEVTEAGVTVDSVELATPMSEVTPDTTGARGMDTTVTSSDVVKVDTAADEPVEAATAGIDIV</sequence>
<evidence type="ECO:0000313" key="2">
    <source>
        <dbReference type="Proteomes" id="UP000324767"/>
    </source>
</evidence>
<gene>
    <name evidence="1" type="ORF">FRX48_01417</name>
</gene>
<organism evidence="1 2">
    <name type="scientific">Lasallia pustulata</name>
    <dbReference type="NCBI Taxonomy" id="136370"/>
    <lineage>
        <taxon>Eukaryota</taxon>
        <taxon>Fungi</taxon>
        <taxon>Dikarya</taxon>
        <taxon>Ascomycota</taxon>
        <taxon>Pezizomycotina</taxon>
        <taxon>Lecanoromycetes</taxon>
        <taxon>OSLEUM clade</taxon>
        <taxon>Umbilicariomycetidae</taxon>
        <taxon>Umbilicariales</taxon>
        <taxon>Umbilicariaceae</taxon>
        <taxon>Lasallia</taxon>
    </lineage>
</organism>
<evidence type="ECO:0000313" key="1">
    <source>
        <dbReference type="EMBL" id="KAA6414667.1"/>
    </source>
</evidence>
<reference evidence="1 2" key="1">
    <citation type="submission" date="2019-09" db="EMBL/GenBank/DDBJ databases">
        <title>The hologenome of the rock-dwelling lichen Lasallia pustulata.</title>
        <authorList>
            <person name="Greshake Tzovaras B."/>
            <person name="Segers F."/>
            <person name="Bicker A."/>
            <person name="Dal Grande F."/>
            <person name="Otte J."/>
            <person name="Hankeln T."/>
            <person name="Schmitt I."/>
            <person name="Ebersberger I."/>
        </authorList>
    </citation>
    <scope>NUCLEOTIDE SEQUENCE [LARGE SCALE GENOMIC DNA]</scope>
    <source>
        <strain evidence="1">A1-1</strain>
    </source>
</reference>
<proteinExistence type="predicted"/>
<dbReference type="AlphaFoldDB" id="A0A5M8PYY3"/>
<dbReference type="OrthoDB" id="10673266at2759"/>
<name>A0A5M8PYY3_9LECA</name>
<accession>A0A5M8PYY3</accession>
<dbReference type="Proteomes" id="UP000324767">
    <property type="component" value="Unassembled WGS sequence"/>
</dbReference>
<dbReference type="EMBL" id="VXIT01000002">
    <property type="protein sequence ID" value="KAA6414667.1"/>
    <property type="molecule type" value="Genomic_DNA"/>
</dbReference>